<dbReference type="SUPFAM" id="SSF53756">
    <property type="entry name" value="UDP-Glycosyltransferase/glycogen phosphorylase"/>
    <property type="match status" value="1"/>
</dbReference>
<dbReference type="STRING" id="1826909.A5893_01235"/>
<reference evidence="1 2" key="1">
    <citation type="submission" date="2016-04" db="EMBL/GenBank/DDBJ databases">
        <authorList>
            <person name="Evans L.H."/>
            <person name="Alamgir A."/>
            <person name="Owens N."/>
            <person name="Weber N.D."/>
            <person name="Virtaneva K."/>
            <person name="Barbian K."/>
            <person name="Babar A."/>
            <person name="Rosenke K."/>
        </authorList>
    </citation>
    <scope>NUCLEOTIDE SEQUENCE [LARGE SCALE GENOMIC DNA]</scope>
    <source>
        <strain evidence="1 2">CCM 8644</strain>
    </source>
</reference>
<dbReference type="Proteomes" id="UP000078459">
    <property type="component" value="Unassembled WGS sequence"/>
</dbReference>
<dbReference type="EMBL" id="LWHJ01000011">
    <property type="protein sequence ID" value="OAQ41768.1"/>
    <property type="molecule type" value="Genomic_DNA"/>
</dbReference>
<reference evidence="1 2" key="2">
    <citation type="submission" date="2016-06" db="EMBL/GenBank/DDBJ databases">
        <title>Pedobacter psychrophilus sp. nov., isolated from Antarctic fragmentary rock.</title>
        <authorList>
            <person name="Svec P."/>
        </authorList>
    </citation>
    <scope>NUCLEOTIDE SEQUENCE [LARGE SCALE GENOMIC DNA]</scope>
    <source>
        <strain evidence="1 2">CCM 8644</strain>
    </source>
</reference>
<evidence type="ECO:0000313" key="2">
    <source>
        <dbReference type="Proteomes" id="UP000078459"/>
    </source>
</evidence>
<evidence type="ECO:0000313" key="1">
    <source>
        <dbReference type="EMBL" id="OAQ41768.1"/>
    </source>
</evidence>
<dbReference type="OrthoDB" id="9816564at2"/>
<keyword evidence="2" id="KW-1185">Reference proteome</keyword>
<dbReference type="RefSeq" id="WP_068820800.1">
    <property type="nucleotide sequence ID" value="NZ_LWHJ01000011.1"/>
</dbReference>
<dbReference type="Gene3D" id="3.40.50.2000">
    <property type="entry name" value="Glycogen Phosphorylase B"/>
    <property type="match status" value="1"/>
</dbReference>
<name>A0A179DLJ0_9SPHI</name>
<comment type="caution">
    <text evidence="1">The sequence shown here is derived from an EMBL/GenBank/DDBJ whole genome shotgun (WGS) entry which is preliminary data.</text>
</comment>
<protein>
    <submittedName>
        <fullName evidence="1">Amine oxidase</fullName>
    </submittedName>
</protein>
<dbReference type="Pfam" id="PF13692">
    <property type="entry name" value="Glyco_trans_1_4"/>
    <property type="match status" value="1"/>
</dbReference>
<organism evidence="1 2">
    <name type="scientific">Pedobacter psychrophilus</name>
    <dbReference type="NCBI Taxonomy" id="1826909"/>
    <lineage>
        <taxon>Bacteria</taxon>
        <taxon>Pseudomonadati</taxon>
        <taxon>Bacteroidota</taxon>
        <taxon>Sphingobacteriia</taxon>
        <taxon>Sphingobacteriales</taxon>
        <taxon>Sphingobacteriaceae</taxon>
        <taxon>Pedobacter</taxon>
    </lineage>
</organism>
<accession>A0A179DLJ0</accession>
<dbReference type="AlphaFoldDB" id="A0A179DLJ0"/>
<proteinExistence type="predicted"/>
<sequence>MNILAKKDFHSSYDVIVFCHLRWDFVYQRPQHLITRLSNDFKILVIEEPVGKGDGSERGFKISDNIHVLQPTIDNIEDLGSFLKDILETKVFPVGWFYSPAFVNVLNYLNFSAIVYDCMDELSLFKGASQKLIEQEKNLLSAADIVFTGGKSLYEAKKEKHSNVFCFPSSVDQEHFNLGNKSLELPSDIDSIPKPIVGYYGVIDERINLNLLQMSAQKMPDISFVMIGPICKIEEQDLPWAANIFYLGMKTYEELPVYLNEFDYAMMPFALNDATKFISPTKTLEYMCAMKPIISTKIKDVERDYSHCIQLIDDENDFFNAIHQTKADFKDAYLEILQNTSWDRTAAKMSQIINGIKELA</sequence>
<gene>
    <name evidence="1" type="ORF">A5893_01235</name>
</gene>